<dbReference type="AlphaFoldDB" id="A0AA35RSE0"/>
<dbReference type="Gene3D" id="2.60.40.790">
    <property type="match status" value="1"/>
</dbReference>
<evidence type="ECO:0000259" key="3">
    <source>
        <dbReference type="PROSITE" id="PS51203"/>
    </source>
</evidence>
<feature type="region of interest" description="Disordered" evidence="2">
    <location>
        <begin position="86"/>
        <end position="165"/>
    </location>
</feature>
<dbReference type="EMBL" id="CASHTH010001567">
    <property type="protein sequence ID" value="CAI8016865.1"/>
    <property type="molecule type" value="Genomic_DNA"/>
</dbReference>
<dbReference type="PANTHER" id="PTHR12356">
    <property type="entry name" value="NUCLEAR MOVEMENT PROTEIN NUDC"/>
    <property type="match status" value="1"/>
</dbReference>
<sequence>MALAAEGNQALYDNALMGILQNCGKLPPFLDAVFSFLARRTDFYVLMKHERAKMGFPPGVAESMVLQAFKKYEVLTRKKEAEIMRQEETKKVERMASPPSSGGVREGGEDGELAVSIATQETPPADEINQRKEEGDGGGGGEGETQETEKVASKKAEGSEDKKKRTKAFNYTSDVYNGADMDSYQWSQTVTEVEIKVGLEEGTTAKHVKVDIQNERIRVEILHPEHKVVLDGKLTNRVKVDESMWNVDRETSTLCINLEKSKELMWKSVLEGEKEIDITKIDNTRNIGEFDDEAQAAIQRASYDHHMKMQGLPTSQDKKAHEMLKKAWNADGSPFKGTAFDPSQIQISGNWN</sequence>
<dbReference type="InterPro" id="IPR037898">
    <property type="entry name" value="NudC_fam"/>
</dbReference>
<dbReference type="SUPFAM" id="SSF49764">
    <property type="entry name" value="HSP20-like chaperones"/>
    <property type="match status" value="1"/>
</dbReference>
<evidence type="ECO:0000256" key="2">
    <source>
        <dbReference type="SAM" id="MobiDB-lite"/>
    </source>
</evidence>
<proteinExistence type="predicted"/>
<dbReference type="Pfam" id="PF14050">
    <property type="entry name" value="Nudc_N"/>
    <property type="match status" value="1"/>
</dbReference>
<dbReference type="Proteomes" id="UP001174909">
    <property type="component" value="Unassembled WGS sequence"/>
</dbReference>
<organism evidence="4 5">
    <name type="scientific">Geodia barretti</name>
    <name type="common">Barrett's horny sponge</name>
    <dbReference type="NCBI Taxonomy" id="519541"/>
    <lineage>
        <taxon>Eukaryota</taxon>
        <taxon>Metazoa</taxon>
        <taxon>Porifera</taxon>
        <taxon>Demospongiae</taxon>
        <taxon>Heteroscleromorpha</taxon>
        <taxon>Tetractinellida</taxon>
        <taxon>Astrophorina</taxon>
        <taxon>Geodiidae</taxon>
        <taxon>Geodia</taxon>
    </lineage>
</organism>
<keyword evidence="1" id="KW-0597">Phosphoprotein</keyword>
<dbReference type="GO" id="GO:0006457">
    <property type="term" value="P:protein folding"/>
    <property type="evidence" value="ECO:0007669"/>
    <property type="project" value="TreeGrafter"/>
</dbReference>
<feature type="domain" description="CS" evidence="3">
    <location>
        <begin position="179"/>
        <end position="270"/>
    </location>
</feature>
<feature type="compositionally biased region" description="Basic and acidic residues" evidence="2">
    <location>
        <begin position="147"/>
        <end position="163"/>
    </location>
</feature>
<dbReference type="GO" id="GO:0005737">
    <property type="term" value="C:cytoplasm"/>
    <property type="evidence" value="ECO:0007669"/>
    <property type="project" value="TreeGrafter"/>
</dbReference>
<reference evidence="4" key="1">
    <citation type="submission" date="2023-03" db="EMBL/GenBank/DDBJ databases">
        <authorList>
            <person name="Steffen K."/>
            <person name="Cardenas P."/>
        </authorList>
    </citation>
    <scope>NUCLEOTIDE SEQUENCE</scope>
</reference>
<evidence type="ECO:0000313" key="5">
    <source>
        <dbReference type="Proteomes" id="UP001174909"/>
    </source>
</evidence>
<evidence type="ECO:0000313" key="4">
    <source>
        <dbReference type="EMBL" id="CAI8016865.1"/>
    </source>
</evidence>
<keyword evidence="5" id="KW-1185">Reference proteome</keyword>
<accession>A0AA35RSE0</accession>
<dbReference type="InterPro" id="IPR007052">
    <property type="entry name" value="CS_dom"/>
</dbReference>
<dbReference type="InterPro" id="IPR025934">
    <property type="entry name" value="NudC_N_dom"/>
</dbReference>
<dbReference type="Pfam" id="PF04969">
    <property type="entry name" value="CS"/>
    <property type="match status" value="1"/>
</dbReference>
<protein>
    <submittedName>
        <fullName evidence="4">NudC domain-containing protein 3</fullName>
    </submittedName>
</protein>
<dbReference type="InterPro" id="IPR008978">
    <property type="entry name" value="HSP20-like_chaperone"/>
</dbReference>
<dbReference type="PANTHER" id="PTHR12356:SF19">
    <property type="entry name" value="NUDC DOMAIN-CONTAINING PROTEIN 3"/>
    <property type="match status" value="1"/>
</dbReference>
<evidence type="ECO:0000256" key="1">
    <source>
        <dbReference type="ARBA" id="ARBA00022553"/>
    </source>
</evidence>
<dbReference type="CDD" id="cd06467">
    <property type="entry name" value="p23_NUDC_like"/>
    <property type="match status" value="1"/>
</dbReference>
<gene>
    <name evidence="4" type="ORF">GBAR_LOCUS10309</name>
</gene>
<name>A0AA35RSE0_GEOBA</name>
<dbReference type="GO" id="GO:0051082">
    <property type="term" value="F:unfolded protein binding"/>
    <property type="evidence" value="ECO:0007669"/>
    <property type="project" value="TreeGrafter"/>
</dbReference>
<comment type="caution">
    <text evidence="4">The sequence shown here is derived from an EMBL/GenBank/DDBJ whole genome shotgun (WGS) entry which is preliminary data.</text>
</comment>
<dbReference type="PROSITE" id="PS51203">
    <property type="entry name" value="CS"/>
    <property type="match status" value="1"/>
</dbReference>